<reference evidence="1 2" key="1">
    <citation type="submission" date="2021-02" db="EMBL/GenBank/DDBJ databases">
        <title>Paracoccus methylovroum sp.nov., a new methanol and methylamine utilizing methylotrophic denitrifer.</title>
        <authorList>
            <person name="Timsy T."/>
            <person name="Behrendt U."/>
            <person name="Ulrich A."/>
            <person name="Spanner T."/>
            <person name="Foesel B.U."/>
            <person name="Horn M.A."/>
            <person name="Kolb S."/>
        </authorList>
    </citation>
    <scope>NUCLEOTIDE SEQUENCE [LARGE SCALE GENOMIC DNA]</scope>
    <source>
        <strain evidence="1 2">H4-D09</strain>
    </source>
</reference>
<dbReference type="RefSeq" id="WP_205294167.1">
    <property type="nucleotide sequence ID" value="NZ_CP070368.1"/>
</dbReference>
<evidence type="ECO:0000313" key="2">
    <source>
        <dbReference type="Proteomes" id="UP000663629"/>
    </source>
</evidence>
<keyword evidence="2" id="KW-1185">Reference proteome</keyword>
<evidence type="ECO:0000313" key="1">
    <source>
        <dbReference type="EMBL" id="QRZ13172.1"/>
    </source>
</evidence>
<dbReference type="PROSITE" id="PS51257">
    <property type="entry name" value="PROKAR_LIPOPROTEIN"/>
    <property type="match status" value="1"/>
</dbReference>
<dbReference type="Proteomes" id="UP000663629">
    <property type="component" value="Chromosome 1"/>
</dbReference>
<sequence length="190" mass="20277">MRAIALTMTMLLLAACSSDPHLMNTNSGSSSPDEFSILPTKPLQMPADLNVLPPPTPGGANITDPTPQADAVVALGGNPGQLSAQGIGAADGALIAYASRLGRDPGIRQTTAQEDLKWRSRHSRRALEVLARTNVYYRAYDPMTLDSWSELERWRPTGVQLPAAPPRGMGGNGKVQAPRVVDRVPILSED</sequence>
<dbReference type="InterPro" id="IPR021395">
    <property type="entry name" value="DUF3035"/>
</dbReference>
<gene>
    <name evidence="1" type="ORF">JWJ88_00480</name>
</gene>
<proteinExistence type="predicted"/>
<dbReference type="EMBL" id="CP070368">
    <property type="protein sequence ID" value="QRZ13172.1"/>
    <property type="molecule type" value="Genomic_DNA"/>
</dbReference>
<protein>
    <submittedName>
        <fullName evidence="1">DUF3035 domain-containing protein</fullName>
    </submittedName>
</protein>
<name>A0ABX7JG12_9RHOB</name>
<accession>A0ABX7JG12</accession>
<dbReference type="Pfam" id="PF11233">
    <property type="entry name" value="DUF3035"/>
    <property type="match status" value="1"/>
</dbReference>
<organism evidence="1 2">
    <name type="scientific">Paracoccus methylovorus</name>
    <dbReference type="NCBI Taxonomy" id="2812658"/>
    <lineage>
        <taxon>Bacteria</taxon>
        <taxon>Pseudomonadati</taxon>
        <taxon>Pseudomonadota</taxon>
        <taxon>Alphaproteobacteria</taxon>
        <taxon>Rhodobacterales</taxon>
        <taxon>Paracoccaceae</taxon>
        <taxon>Paracoccus</taxon>
    </lineage>
</organism>